<organism evidence="7 8">
    <name type="scientific">Astyanax mexicanus</name>
    <name type="common">Blind cave fish</name>
    <name type="synonym">Astyanax fasciatus mexicanus</name>
    <dbReference type="NCBI Taxonomy" id="7994"/>
    <lineage>
        <taxon>Eukaryota</taxon>
        <taxon>Metazoa</taxon>
        <taxon>Chordata</taxon>
        <taxon>Craniata</taxon>
        <taxon>Vertebrata</taxon>
        <taxon>Euteleostomi</taxon>
        <taxon>Actinopterygii</taxon>
        <taxon>Neopterygii</taxon>
        <taxon>Teleostei</taxon>
        <taxon>Ostariophysi</taxon>
        <taxon>Characiformes</taxon>
        <taxon>Characoidei</taxon>
        <taxon>Acestrorhamphidae</taxon>
        <taxon>Acestrorhamphinae</taxon>
        <taxon>Astyanax</taxon>
    </lineage>
</organism>
<dbReference type="AlphaFoldDB" id="A0A3B1KHK0"/>
<keyword evidence="4" id="KW-0391">Immunity</keyword>
<evidence type="ECO:0000313" key="7">
    <source>
        <dbReference type="Ensembl" id="ENSAMXP00000053346.1"/>
    </source>
</evidence>
<keyword evidence="2" id="KW-0963">Cytoplasm</keyword>
<dbReference type="GO" id="GO:0045087">
    <property type="term" value="P:innate immune response"/>
    <property type="evidence" value="ECO:0007669"/>
    <property type="project" value="UniProtKB-KW"/>
</dbReference>
<evidence type="ECO:0000256" key="1">
    <source>
        <dbReference type="ARBA" id="ARBA00004514"/>
    </source>
</evidence>
<dbReference type="Pfam" id="PF00619">
    <property type="entry name" value="CARD"/>
    <property type="match status" value="1"/>
</dbReference>
<keyword evidence="3" id="KW-0399">Innate immunity</keyword>
<comment type="subcellular location">
    <subcellularLocation>
        <location evidence="1">Cytoplasm</location>
        <location evidence="1">Cytosol</location>
    </subcellularLocation>
</comment>
<dbReference type="CDD" id="cd01671">
    <property type="entry name" value="CARD"/>
    <property type="match status" value="1"/>
</dbReference>
<reference evidence="8" key="1">
    <citation type="submission" date="2013-03" db="EMBL/GenBank/DDBJ databases">
        <authorList>
            <person name="Jeffery W."/>
            <person name="Warren W."/>
            <person name="Wilson R.K."/>
        </authorList>
    </citation>
    <scope>NUCLEOTIDE SEQUENCE</scope>
    <source>
        <strain evidence="8">female</strain>
    </source>
</reference>
<evidence type="ECO:0000256" key="3">
    <source>
        <dbReference type="ARBA" id="ARBA00022588"/>
    </source>
</evidence>
<dbReference type="GO" id="GO:0042981">
    <property type="term" value="P:regulation of apoptotic process"/>
    <property type="evidence" value="ECO:0007669"/>
    <property type="project" value="InterPro"/>
</dbReference>
<dbReference type="PANTHER" id="PTHR46985">
    <property type="entry name" value="NACHT, LRR AND PYD DOMAINS-CONTAINING PROTEIN 1"/>
    <property type="match status" value="1"/>
</dbReference>
<dbReference type="SUPFAM" id="SSF47986">
    <property type="entry name" value="DEATH domain"/>
    <property type="match status" value="2"/>
</dbReference>
<dbReference type="PROSITE" id="PS50209">
    <property type="entry name" value="CARD"/>
    <property type="match status" value="1"/>
</dbReference>
<dbReference type="InterPro" id="IPR051249">
    <property type="entry name" value="NLRP_Inflammasome"/>
</dbReference>
<reference evidence="7" key="3">
    <citation type="submission" date="2025-05" db="UniProtKB">
        <authorList>
            <consortium name="Ensembl"/>
        </authorList>
    </citation>
    <scope>IDENTIFICATION</scope>
</reference>
<dbReference type="GO" id="GO:0005829">
    <property type="term" value="C:cytosol"/>
    <property type="evidence" value="ECO:0007669"/>
    <property type="project" value="UniProtKB-SubCell"/>
</dbReference>
<dbReference type="PANTHER" id="PTHR46985:SF2">
    <property type="entry name" value="APOPTOSIS-ASSOCIATED SPECK-LIKE PROTEIN CONTAINING A CARD"/>
    <property type="match status" value="1"/>
</dbReference>
<dbReference type="InterPro" id="IPR011029">
    <property type="entry name" value="DEATH-like_dom_sf"/>
</dbReference>
<reference evidence="8" key="2">
    <citation type="journal article" date="2014" name="Nat. Commun.">
        <title>The cavefish genome reveals candidate genes for eye loss.</title>
        <authorList>
            <person name="McGaugh S.E."/>
            <person name="Gross J.B."/>
            <person name="Aken B."/>
            <person name="Blin M."/>
            <person name="Borowsky R."/>
            <person name="Chalopin D."/>
            <person name="Hinaux H."/>
            <person name="Jeffery W.R."/>
            <person name="Keene A."/>
            <person name="Ma L."/>
            <person name="Minx P."/>
            <person name="Murphy D."/>
            <person name="O'Quin K.E."/>
            <person name="Retaux S."/>
            <person name="Rohner N."/>
            <person name="Searle S.M."/>
            <person name="Stahl B.A."/>
            <person name="Tabin C."/>
            <person name="Volff J.N."/>
            <person name="Yoshizawa M."/>
            <person name="Warren W.C."/>
        </authorList>
    </citation>
    <scope>NUCLEOTIDE SEQUENCE [LARGE SCALE GENOMIC DNA]</scope>
    <source>
        <strain evidence="8">female</strain>
    </source>
</reference>
<keyword evidence="8" id="KW-1185">Reference proteome</keyword>
<feature type="domain" description="CARD" evidence="6">
    <location>
        <begin position="1"/>
        <end position="76"/>
    </location>
</feature>
<evidence type="ECO:0000256" key="4">
    <source>
        <dbReference type="ARBA" id="ARBA00022859"/>
    </source>
</evidence>
<dbReference type="STRING" id="7994.ENSAMXP00000053346"/>
<dbReference type="GO" id="GO:0006954">
    <property type="term" value="P:inflammatory response"/>
    <property type="evidence" value="ECO:0007669"/>
    <property type="project" value="UniProtKB-KW"/>
</dbReference>
<evidence type="ECO:0000256" key="2">
    <source>
        <dbReference type="ARBA" id="ARBA00022490"/>
    </source>
</evidence>
<evidence type="ECO:0000313" key="8">
    <source>
        <dbReference type="Proteomes" id="UP000018467"/>
    </source>
</evidence>
<dbReference type="Ensembl" id="ENSAMXT00000052744.1">
    <property type="protein sequence ID" value="ENSAMXP00000047568.1"/>
    <property type="gene ID" value="ENSAMXG00000036438.1"/>
</dbReference>
<dbReference type="InterPro" id="IPR001315">
    <property type="entry name" value="CARD"/>
</dbReference>
<dbReference type="Ensembl" id="ENSAMXT00000046811.1">
    <property type="protein sequence ID" value="ENSAMXP00000035246.1"/>
    <property type="gene ID" value="ENSAMXG00000036438.1"/>
</dbReference>
<dbReference type="Proteomes" id="UP000018467">
    <property type="component" value="Unassembled WGS sequence"/>
</dbReference>
<dbReference type="Bgee" id="ENSAMXG00000036438">
    <property type="expression patterns" value="Expressed in mesonephros and 12 other cell types or tissues"/>
</dbReference>
<dbReference type="Gene3D" id="1.10.533.10">
    <property type="entry name" value="Death Domain, Fas"/>
    <property type="match status" value="2"/>
</dbReference>
<dbReference type="GeneTree" id="ENSGT01060000248762"/>
<protein>
    <submittedName>
        <fullName evidence="7">Si:dkey-10c21.1</fullName>
    </submittedName>
</protein>
<name>A0A3B1KHK0_ASTMX</name>
<proteinExistence type="predicted"/>
<dbReference type="Ensembl" id="ENSAMXT00000034702.1">
    <property type="protein sequence ID" value="ENSAMXP00000053346.1"/>
    <property type="gene ID" value="ENSAMXG00000036438.1"/>
</dbReference>
<sequence length="209" mass="23485">MDFKAIVKRNKPDLIKWLHGNYIVLQYVDSQEIISSTEYKNLKIIDNYDEKNTMLLDMIWDKGQDSCRNFLNVLKKGDVNESSPDLQRWISTVDTSDTSATSVQTPVAGVSTSANSSTSPAGNQTIADKKEFLKTKRSELINKVKNVDAIADDLNLTNEMRSIVEAQPTDHAKMRKVLEFTNSTKATELLIDALWKHAGDIMEDLTSEA</sequence>
<evidence type="ECO:0000256" key="5">
    <source>
        <dbReference type="ARBA" id="ARBA00023198"/>
    </source>
</evidence>
<evidence type="ECO:0000259" key="6">
    <source>
        <dbReference type="PROSITE" id="PS50209"/>
    </source>
</evidence>
<accession>A0A3B1KHK0</accession>
<keyword evidence="5" id="KW-0395">Inflammatory response</keyword>